<keyword evidence="4" id="KW-0547">Nucleotide-binding</keyword>
<accession>A0AA85JVU5</accession>
<dbReference type="AlphaFoldDB" id="A0AA85JVU5"/>
<keyword evidence="6" id="KW-0456">Lyase</keyword>
<evidence type="ECO:0000256" key="4">
    <source>
        <dbReference type="ARBA" id="ARBA00022741"/>
    </source>
</evidence>
<dbReference type="InterPro" id="IPR001054">
    <property type="entry name" value="A/G_cyclase"/>
</dbReference>
<dbReference type="InterPro" id="IPR011644">
    <property type="entry name" value="Heme_NO-bd"/>
</dbReference>
<dbReference type="Pfam" id="PF05186">
    <property type="entry name" value="Dpy-30"/>
    <property type="match status" value="1"/>
</dbReference>
<evidence type="ECO:0000259" key="8">
    <source>
        <dbReference type="PROSITE" id="PS50125"/>
    </source>
</evidence>
<dbReference type="GO" id="GO:0004383">
    <property type="term" value="F:guanylate cyclase activity"/>
    <property type="evidence" value="ECO:0007669"/>
    <property type="project" value="UniProtKB-EC"/>
</dbReference>
<dbReference type="Pfam" id="PF07700">
    <property type="entry name" value="HNOB"/>
    <property type="match status" value="1"/>
</dbReference>
<dbReference type="GO" id="GO:0005525">
    <property type="term" value="F:GTP binding"/>
    <property type="evidence" value="ECO:0007669"/>
    <property type="project" value="UniProtKB-KW"/>
</dbReference>
<evidence type="ECO:0000256" key="6">
    <source>
        <dbReference type="ARBA" id="ARBA00023239"/>
    </source>
</evidence>
<evidence type="ECO:0000256" key="1">
    <source>
        <dbReference type="ARBA" id="ARBA00004496"/>
    </source>
</evidence>
<sequence>MYGILIEIAKLYIIEQYGENTWIWLCKKINGGKSDIRSHKLYPNNMLTALLALLGDSVYTDKDLLLYEVGRYTIQYLVKNGYGKLLTILGKTFKDFLSNMNDHHEYLRYSYHHMKTPIFVVLSSTPKCIELEYCTKRPGYNYYAKGLLVEVAKHFYQLHLIVKISPQLLEGSIYRSIFTLELCVGESFEENMICTTKTGLTIMMNTFSNVSNTVFFGLIPFHLVIDKNLILRSVGERLLKFQPNLNNTKFQDNFIILLPFVKPNFQRIVMFRFCTFKIALKINGEKSRDNHKSLLHLKGEMFYVKEWSMLLFIGRPNVLKVKSLVDLGLHLQDLNMYDRSAETVIQGNSMSEELLVLLKKQKKESKELARTAKRLDELRIKTFELLTQCLPKEVAEQISQGKLPSETIKTYDSVTICFTKVVNFSNYCSRMCVQKIVGILNQMYTLYDSMTESHNVFKVETINDSYMLVSGAPSPSPFHSAHIIEMALDILEVTRKNLFWPSEAILSDSTQSQQQVPLQLCIGCHTGPIVAGIVGFKSPRYCLFGDTVNTASRMMSAGLPDMVHVSSILAENLLNYPYVLESRGEQMIKGKGEMITYFVIGRKTNFTVVDETTGDVLDFRKLLREDAENHYRIWNERADLDSEIHCDSYEDETDSFSMSEMSITSDEVQELDLDTEKTTTVNRINDLNQSGRDIKLFATNSIQTKQNEQDIHLNRLDELHNTENDTQSTLQLSSLKSNIFQNLVKPLTLGLTKVGVVQPENPLHYLGKWLCEFTEDTMKENQ</sequence>
<dbReference type="InterPro" id="IPR011645">
    <property type="entry name" value="HNOB_dom_associated"/>
</dbReference>
<dbReference type="Pfam" id="PF00211">
    <property type="entry name" value="Guanylate_cyc"/>
    <property type="match status" value="1"/>
</dbReference>
<dbReference type="GO" id="GO:0070026">
    <property type="term" value="F:nitric oxide binding"/>
    <property type="evidence" value="ECO:0007669"/>
    <property type="project" value="TreeGrafter"/>
</dbReference>
<dbReference type="InterPro" id="IPR049630">
    <property type="entry name" value="DYDC-like_DD"/>
</dbReference>
<dbReference type="PANTHER" id="PTHR45655:SF10">
    <property type="entry name" value="SOLUBLE GUANYLATE CYCLASE 88E"/>
    <property type="match status" value="1"/>
</dbReference>
<reference evidence="10" key="2">
    <citation type="submission" date="2023-11" db="UniProtKB">
        <authorList>
            <consortium name="WormBaseParasite"/>
        </authorList>
    </citation>
    <scope>IDENTIFICATION</scope>
</reference>
<dbReference type="InterPro" id="IPR029787">
    <property type="entry name" value="Nucleotide_cyclase"/>
</dbReference>
<organism evidence="9 10">
    <name type="scientific">Trichobilharzia regenti</name>
    <name type="common">Nasal bird schistosome</name>
    <dbReference type="NCBI Taxonomy" id="157069"/>
    <lineage>
        <taxon>Eukaryota</taxon>
        <taxon>Metazoa</taxon>
        <taxon>Spiralia</taxon>
        <taxon>Lophotrochozoa</taxon>
        <taxon>Platyhelminthes</taxon>
        <taxon>Trematoda</taxon>
        <taxon>Digenea</taxon>
        <taxon>Strigeidida</taxon>
        <taxon>Schistosomatoidea</taxon>
        <taxon>Schistosomatidae</taxon>
        <taxon>Trichobilharzia</taxon>
    </lineage>
</organism>
<evidence type="ECO:0000256" key="7">
    <source>
        <dbReference type="ARBA" id="ARBA00023293"/>
    </source>
</evidence>
<evidence type="ECO:0000256" key="2">
    <source>
        <dbReference type="ARBA" id="ARBA00012202"/>
    </source>
</evidence>
<keyword evidence="3" id="KW-0963">Cytoplasm</keyword>
<dbReference type="Gene3D" id="3.90.1520.10">
    <property type="entry name" value="H-NOX domain"/>
    <property type="match status" value="1"/>
</dbReference>
<dbReference type="GO" id="GO:0070482">
    <property type="term" value="P:response to oxygen levels"/>
    <property type="evidence" value="ECO:0007669"/>
    <property type="project" value="TreeGrafter"/>
</dbReference>
<dbReference type="PROSITE" id="PS50125">
    <property type="entry name" value="GUANYLATE_CYCLASE_2"/>
    <property type="match status" value="1"/>
</dbReference>
<reference evidence="9" key="1">
    <citation type="submission" date="2022-06" db="EMBL/GenBank/DDBJ databases">
        <authorList>
            <person name="Berger JAMES D."/>
            <person name="Berger JAMES D."/>
        </authorList>
    </citation>
    <scope>NUCLEOTIDE SEQUENCE [LARGE SCALE GENOMIC DNA]</scope>
</reference>
<dbReference type="PANTHER" id="PTHR45655">
    <property type="entry name" value="GUANYLATE CYCLASE SOLUBLE SUBUNIT BETA-2"/>
    <property type="match status" value="1"/>
</dbReference>
<keyword evidence="9" id="KW-1185">Reference proteome</keyword>
<dbReference type="GO" id="GO:0019826">
    <property type="term" value="F:oxygen sensor activity"/>
    <property type="evidence" value="ECO:0007669"/>
    <property type="project" value="TreeGrafter"/>
</dbReference>
<dbReference type="GO" id="GO:0020037">
    <property type="term" value="F:heme binding"/>
    <property type="evidence" value="ECO:0007669"/>
    <property type="project" value="InterPro"/>
</dbReference>
<dbReference type="Gene3D" id="3.30.70.1230">
    <property type="entry name" value="Nucleotide cyclase"/>
    <property type="match status" value="1"/>
</dbReference>
<dbReference type="CDD" id="cd07302">
    <property type="entry name" value="CHD"/>
    <property type="match status" value="1"/>
</dbReference>
<dbReference type="EC" id="4.6.1.2" evidence="2"/>
<evidence type="ECO:0000313" key="9">
    <source>
        <dbReference type="Proteomes" id="UP000050795"/>
    </source>
</evidence>
<proteinExistence type="predicted"/>
<dbReference type="Gene3D" id="6.10.250.780">
    <property type="match status" value="1"/>
</dbReference>
<dbReference type="InterPro" id="IPR042463">
    <property type="entry name" value="HNOB_dom_associated_sf"/>
</dbReference>
<evidence type="ECO:0000256" key="5">
    <source>
        <dbReference type="ARBA" id="ARBA00023134"/>
    </source>
</evidence>
<dbReference type="CDD" id="cd22966">
    <property type="entry name" value="DD_DYDC-like"/>
    <property type="match status" value="1"/>
</dbReference>
<name>A0AA85JVU5_TRIRE</name>
<dbReference type="InterPro" id="IPR024096">
    <property type="entry name" value="NO_sig/Golgi_transp_ligand-bd"/>
</dbReference>
<dbReference type="Pfam" id="PF07701">
    <property type="entry name" value="HNOBA"/>
    <property type="match status" value="1"/>
</dbReference>
<dbReference type="GO" id="GO:0038060">
    <property type="term" value="P:nitric oxide-cGMP-mediated signaling"/>
    <property type="evidence" value="ECO:0007669"/>
    <property type="project" value="TreeGrafter"/>
</dbReference>
<dbReference type="WBParaSite" id="TREG1_43990.1">
    <property type="protein sequence ID" value="TREG1_43990.1"/>
    <property type="gene ID" value="TREG1_43990"/>
</dbReference>
<evidence type="ECO:0000256" key="3">
    <source>
        <dbReference type="ARBA" id="ARBA00022490"/>
    </source>
</evidence>
<comment type="subcellular location">
    <subcellularLocation>
        <location evidence="1">Cytoplasm</location>
    </subcellularLocation>
</comment>
<dbReference type="Gene3D" id="3.30.450.260">
    <property type="entry name" value="Haem NO binding associated domain"/>
    <property type="match status" value="1"/>
</dbReference>
<dbReference type="InterPro" id="IPR038158">
    <property type="entry name" value="H-NOX_domain_sf"/>
</dbReference>
<feature type="domain" description="Guanylate cyclase" evidence="8">
    <location>
        <begin position="415"/>
        <end position="555"/>
    </location>
</feature>
<keyword evidence="7" id="KW-0141">cGMP biosynthesis</keyword>
<dbReference type="InterPro" id="IPR007858">
    <property type="entry name" value="Dpy-30_motif"/>
</dbReference>
<dbReference type="GO" id="GO:0008074">
    <property type="term" value="C:guanylate cyclase complex, soluble"/>
    <property type="evidence" value="ECO:0007669"/>
    <property type="project" value="TreeGrafter"/>
</dbReference>
<evidence type="ECO:0000313" key="10">
    <source>
        <dbReference type="WBParaSite" id="TREG1_43990.1"/>
    </source>
</evidence>
<dbReference type="Proteomes" id="UP000050795">
    <property type="component" value="Unassembled WGS sequence"/>
</dbReference>
<dbReference type="SMART" id="SM00044">
    <property type="entry name" value="CYCc"/>
    <property type="match status" value="1"/>
</dbReference>
<dbReference type="SUPFAM" id="SSF111126">
    <property type="entry name" value="Ligand-binding domain in the NO signalling and Golgi transport"/>
    <property type="match status" value="1"/>
</dbReference>
<keyword evidence="5" id="KW-0342">GTP-binding</keyword>
<dbReference type="SUPFAM" id="SSF55073">
    <property type="entry name" value="Nucleotide cyclase"/>
    <property type="match status" value="1"/>
</dbReference>
<protein>
    <recommendedName>
        <fullName evidence="2">guanylate cyclase</fullName>
        <ecNumber evidence="2">4.6.1.2</ecNumber>
    </recommendedName>
</protein>